<keyword evidence="3" id="KW-1185">Reference proteome</keyword>
<reference evidence="2" key="2">
    <citation type="submission" date="2020-09" db="EMBL/GenBank/DDBJ databases">
        <authorList>
            <person name="Sun Q."/>
            <person name="Sedlacek I."/>
        </authorList>
    </citation>
    <scope>NUCLEOTIDE SEQUENCE</scope>
    <source>
        <strain evidence="2">CCM 7905</strain>
    </source>
</reference>
<evidence type="ECO:0000256" key="1">
    <source>
        <dbReference type="SAM" id="Phobius"/>
    </source>
</evidence>
<keyword evidence="1" id="KW-0812">Transmembrane</keyword>
<proteinExistence type="predicted"/>
<reference evidence="2" key="1">
    <citation type="journal article" date="2014" name="Int. J. Syst. Evol. Microbiol.">
        <title>Complete genome sequence of Corynebacterium casei LMG S-19264T (=DSM 44701T), isolated from a smear-ripened cheese.</title>
        <authorList>
            <consortium name="US DOE Joint Genome Institute (JGI-PGF)"/>
            <person name="Walter F."/>
            <person name="Albersmeier A."/>
            <person name="Kalinowski J."/>
            <person name="Ruckert C."/>
        </authorList>
    </citation>
    <scope>NUCLEOTIDE SEQUENCE</scope>
    <source>
        <strain evidence="2">CCM 7905</strain>
    </source>
</reference>
<dbReference type="EMBL" id="BMCU01000001">
    <property type="protein sequence ID" value="GGG01123.1"/>
    <property type="molecule type" value="Genomic_DNA"/>
</dbReference>
<protein>
    <recommendedName>
        <fullName evidence="4">ATP synthase protein I</fullName>
    </recommendedName>
</protein>
<feature type="transmembrane region" description="Helical" evidence="1">
    <location>
        <begin position="105"/>
        <end position="125"/>
    </location>
</feature>
<name>A0A917CXH0_9NOCA</name>
<organism evidence="2 3">
    <name type="scientific">Rhodococcoides trifolii</name>
    <dbReference type="NCBI Taxonomy" id="908250"/>
    <lineage>
        <taxon>Bacteria</taxon>
        <taxon>Bacillati</taxon>
        <taxon>Actinomycetota</taxon>
        <taxon>Actinomycetes</taxon>
        <taxon>Mycobacteriales</taxon>
        <taxon>Nocardiaceae</taxon>
        <taxon>Rhodococcoides</taxon>
    </lineage>
</organism>
<keyword evidence="1" id="KW-1133">Transmembrane helix</keyword>
<accession>A0A917CXH0</accession>
<sequence length="147" mass="14939">MSFTPQPIPTPTAPLQAAVRYGAIALAVLSVASAVIAYLALGLPGLWGALIGAALGGAFILLTSVSVLFSARLSPTSLGAVLLGGWIAKMLVAVVVLGVLNGMTFYHRSTLGIVVLAALVIVLGAETYGVVRSRTPYVDSSDDSDGK</sequence>
<dbReference type="AlphaFoldDB" id="A0A917CXH0"/>
<feature type="transmembrane region" description="Helical" evidence="1">
    <location>
        <begin position="78"/>
        <end position="99"/>
    </location>
</feature>
<feature type="transmembrane region" description="Helical" evidence="1">
    <location>
        <begin position="47"/>
        <end position="71"/>
    </location>
</feature>
<keyword evidence="1" id="KW-0472">Membrane</keyword>
<comment type="caution">
    <text evidence="2">The sequence shown here is derived from an EMBL/GenBank/DDBJ whole genome shotgun (WGS) entry which is preliminary data.</text>
</comment>
<evidence type="ECO:0000313" key="2">
    <source>
        <dbReference type="EMBL" id="GGG01123.1"/>
    </source>
</evidence>
<gene>
    <name evidence="2" type="ORF">GCM10007304_13870</name>
</gene>
<dbReference type="Proteomes" id="UP000654257">
    <property type="component" value="Unassembled WGS sequence"/>
</dbReference>
<feature type="transmembrane region" description="Helical" evidence="1">
    <location>
        <begin position="21"/>
        <end position="41"/>
    </location>
</feature>
<dbReference type="RefSeq" id="WP_188543886.1">
    <property type="nucleotide sequence ID" value="NZ_BMCU01000001.1"/>
</dbReference>
<evidence type="ECO:0008006" key="4">
    <source>
        <dbReference type="Google" id="ProtNLM"/>
    </source>
</evidence>
<evidence type="ECO:0000313" key="3">
    <source>
        <dbReference type="Proteomes" id="UP000654257"/>
    </source>
</evidence>